<accession>A0ABU4BQP4</accession>
<evidence type="ECO:0000256" key="1">
    <source>
        <dbReference type="ARBA" id="ARBA00004651"/>
    </source>
</evidence>
<dbReference type="Pfam" id="PF01943">
    <property type="entry name" value="Polysacc_synt"/>
    <property type="match status" value="1"/>
</dbReference>
<evidence type="ECO:0000256" key="5">
    <source>
        <dbReference type="ARBA" id="ARBA00023136"/>
    </source>
</evidence>
<keyword evidence="2" id="KW-1003">Cell membrane</keyword>
<dbReference type="PANTHER" id="PTHR30250">
    <property type="entry name" value="PST FAMILY PREDICTED COLANIC ACID TRANSPORTER"/>
    <property type="match status" value="1"/>
</dbReference>
<reference evidence="7 8" key="1">
    <citation type="submission" date="2023-10" db="EMBL/GenBank/DDBJ databases">
        <title>Development of a sustainable strategy for remediation of hydrocarbon-contaminated territories based on the waste exchange concept.</title>
        <authorList>
            <person name="Krivoruchko A."/>
        </authorList>
    </citation>
    <scope>NUCLEOTIDE SEQUENCE [LARGE SCALE GENOMIC DNA]</scope>
    <source>
        <strain evidence="7 8">IEGM 1203</strain>
    </source>
</reference>
<evidence type="ECO:0000313" key="7">
    <source>
        <dbReference type="EMBL" id="MDV6266541.1"/>
    </source>
</evidence>
<dbReference type="PANTHER" id="PTHR30250:SF11">
    <property type="entry name" value="O-ANTIGEN TRANSPORTER-RELATED"/>
    <property type="match status" value="1"/>
</dbReference>
<feature type="transmembrane region" description="Helical" evidence="6">
    <location>
        <begin position="55"/>
        <end position="75"/>
    </location>
</feature>
<feature type="transmembrane region" description="Helical" evidence="6">
    <location>
        <begin position="154"/>
        <end position="180"/>
    </location>
</feature>
<dbReference type="InterPro" id="IPR002797">
    <property type="entry name" value="Polysacc_synth"/>
</dbReference>
<feature type="transmembrane region" description="Helical" evidence="6">
    <location>
        <begin position="299"/>
        <end position="322"/>
    </location>
</feature>
<feature type="transmembrane region" description="Helical" evidence="6">
    <location>
        <begin position="363"/>
        <end position="380"/>
    </location>
</feature>
<feature type="transmembrane region" description="Helical" evidence="6">
    <location>
        <begin position="122"/>
        <end position="142"/>
    </location>
</feature>
<dbReference type="EMBL" id="JAWLKB010000003">
    <property type="protein sequence ID" value="MDV6266541.1"/>
    <property type="molecule type" value="Genomic_DNA"/>
</dbReference>
<feature type="transmembrane region" description="Helical" evidence="6">
    <location>
        <begin position="21"/>
        <end position="43"/>
    </location>
</feature>
<organism evidence="7 8">
    <name type="scientific">Rhodococcus globerulus</name>
    <dbReference type="NCBI Taxonomy" id="33008"/>
    <lineage>
        <taxon>Bacteria</taxon>
        <taxon>Bacillati</taxon>
        <taxon>Actinomycetota</taxon>
        <taxon>Actinomycetes</taxon>
        <taxon>Mycobacteriales</taxon>
        <taxon>Nocardiaceae</taxon>
        <taxon>Rhodococcus</taxon>
    </lineage>
</organism>
<dbReference type="Proteomes" id="UP001185927">
    <property type="component" value="Unassembled WGS sequence"/>
</dbReference>
<name>A0ABU4BQP4_RHOGO</name>
<evidence type="ECO:0000256" key="2">
    <source>
        <dbReference type="ARBA" id="ARBA00022475"/>
    </source>
</evidence>
<keyword evidence="8" id="KW-1185">Reference proteome</keyword>
<keyword evidence="4 6" id="KW-1133">Transmembrane helix</keyword>
<comment type="subcellular location">
    <subcellularLocation>
        <location evidence="1">Cell membrane</location>
        <topology evidence="1">Multi-pass membrane protein</topology>
    </subcellularLocation>
</comment>
<evidence type="ECO:0000256" key="6">
    <source>
        <dbReference type="SAM" id="Phobius"/>
    </source>
</evidence>
<proteinExistence type="predicted"/>
<sequence>MVLLDRVKKLRVILGDSVKAPSAILISRLIASILALAGSPIVARAIGPEGRGLTAAAITVLTLVPIGLALGLPWAVRRQSVIENDSSDVLRSARIIALFSVVPATAIGAALCFTILAELDIWSKIFLIIGLILTPGLIIRNCQISIMVVKSQYFNIFLVTVAQPAVYFVSIAILFVLHLVTVATVIGSYVFAIAFSYCATSTLNSVAWLGSRAPIAKLIRESFSAAGAQISEIASYRLNQLILLPLIGAHALGQYAVATNVALAPAPIGPALATSSFRSIAEADRNRVADTIRSSFRGVVVVAFAATLSVSILAPIAVPLAFGSEFLSAVPATLILSVGAFLVICNSMMTSCLMAINKGKKASLAHYLGFLVGMCLLFLLSFQLGLVGAAISAVLGFLVTSTILSRSLSIGLRDWLPRIALFKPTVMLIFRRVPLGV</sequence>
<feature type="transmembrane region" description="Helical" evidence="6">
    <location>
        <begin position="186"/>
        <end position="210"/>
    </location>
</feature>
<keyword evidence="5 6" id="KW-0472">Membrane</keyword>
<evidence type="ECO:0000256" key="3">
    <source>
        <dbReference type="ARBA" id="ARBA00022692"/>
    </source>
</evidence>
<dbReference type="InterPro" id="IPR050833">
    <property type="entry name" value="Poly_Biosynth_Transport"/>
</dbReference>
<evidence type="ECO:0000256" key="4">
    <source>
        <dbReference type="ARBA" id="ARBA00022989"/>
    </source>
</evidence>
<protein>
    <submittedName>
        <fullName evidence="7">Oligosaccharide flippase family protein</fullName>
    </submittedName>
</protein>
<keyword evidence="3 6" id="KW-0812">Transmembrane</keyword>
<comment type="caution">
    <text evidence="7">The sequence shown here is derived from an EMBL/GenBank/DDBJ whole genome shotgun (WGS) entry which is preliminary data.</text>
</comment>
<feature type="transmembrane region" description="Helical" evidence="6">
    <location>
        <begin position="386"/>
        <end position="404"/>
    </location>
</feature>
<gene>
    <name evidence="7" type="ORF">R3Q16_07985</name>
</gene>
<dbReference type="RefSeq" id="WP_317540981.1">
    <property type="nucleotide sequence ID" value="NZ_JAWLKB010000003.1"/>
</dbReference>
<evidence type="ECO:0000313" key="8">
    <source>
        <dbReference type="Proteomes" id="UP001185927"/>
    </source>
</evidence>
<feature type="transmembrane region" description="Helical" evidence="6">
    <location>
        <begin position="334"/>
        <end position="356"/>
    </location>
</feature>
<feature type="transmembrane region" description="Helical" evidence="6">
    <location>
        <begin position="95"/>
        <end position="116"/>
    </location>
</feature>